<sequence>MAALLLAISIGLSHFQISAAFVGAGAIGLGLISLTAMITFAFSRVAMIEKKISHSDSAALHHSKVWGNDPLGRLMRSSYVFTFLVLRSLPSSRLKRSAEQIGDISARLPVNLTLWAILPPLMMYGCFVVLLIVSLFL</sequence>
<keyword evidence="1" id="KW-1133">Transmembrane helix</keyword>
<dbReference type="EMBL" id="JBHSNL010000001">
    <property type="protein sequence ID" value="MFC5544753.1"/>
    <property type="molecule type" value="Genomic_DNA"/>
</dbReference>
<accession>A0ABW0RK21</accession>
<feature type="transmembrane region" description="Helical" evidence="1">
    <location>
        <begin position="25"/>
        <end position="47"/>
    </location>
</feature>
<proteinExistence type="predicted"/>
<gene>
    <name evidence="2" type="ORF">ACFPQA_06810</name>
</gene>
<keyword evidence="1" id="KW-0812">Transmembrane</keyword>
<dbReference type="Proteomes" id="UP001596055">
    <property type="component" value="Unassembled WGS sequence"/>
</dbReference>
<evidence type="ECO:0000313" key="2">
    <source>
        <dbReference type="EMBL" id="MFC5544753.1"/>
    </source>
</evidence>
<feature type="transmembrane region" description="Helical" evidence="1">
    <location>
        <begin position="112"/>
        <end position="136"/>
    </location>
</feature>
<reference evidence="3" key="1">
    <citation type="journal article" date="2019" name="Int. J. Syst. Evol. Microbiol.">
        <title>The Global Catalogue of Microorganisms (GCM) 10K type strain sequencing project: providing services to taxonomists for standard genome sequencing and annotation.</title>
        <authorList>
            <consortium name="The Broad Institute Genomics Platform"/>
            <consortium name="The Broad Institute Genome Sequencing Center for Infectious Disease"/>
            <person name="Wu L."/>
            <person name="Ma J."/>
        </authorList>
    </citation>
    <scope>NUCLEOTIDE SEQUENCE [LARGE SCALE GENOMIC DNA]</scope>
    <source>
        <strain evidence="3">CGMCC 4.1799</strain>
    </source>
</reference>
<comment type="caution">
    <text evidence="2">The sequence shown here is derived from an EMBL/GenBank/DDBJ whole genome shotgun (WGS) entry which is preliminary data.</text>
</comment>
<dbReference type="RefSeq" id="WP_248154019.1">
    <property type="nucleotide sequence ID" value="NZ_JAKZAJ010000001.1"/>
</dbReference>
<organism evidence="2 3">
    <name type="scientific">Marinobacter koreensis</name>
    <dbReference type="NCBI Taxonomy" id="335974"/>
    <lineage>
        <taxon>Bacteria</taxon>
        <taxon>Pseudomonadati</taxon>
        <taxon>Pseudomonadota</taxon>
        <taxon>Gammaproteobacteria</taxon>
        <taxon>Pseudomonadales</taxon>
        <taxon>Marinobacteraceae</taxon>
        <taxon>Marinobacter</taxon>
    </lineage>
</organism>
<evidence type="ECO:0000313" key="3">
    <source>
        <dbReference type="Proteomes" id="UP001596055"/>
    </source>
</evidence>
<keyword evidence="1" id="KW-0472">Membrane</keyword>
<keyword evidence="3" id="KW-1185">Reference proteome</keyword>
<evidence type="ECO:0000256" key="1">
    <source>
        <dbReference type="SAM" id="Phobius"/>
    </source>
</evidence>
<protein>
    <submittedName>
        <fullName evidence="2">Uncharacterized protein</fullName>
    </submittedName>
</protein>
<name>A0ABW0RK21_9GAMM</name>